<evidence type="ECO:0000256" key="1">
    <source>
        <dbReference type="SAM" id="MobiDB-lite"/>
    </source>
</evidence>
<evidence type="ECO:0000313" key="3">
    <source>
        <dbReference type="Proteomes" id="UP000297595"/>
    </source>
</evidence>
<feature type="compositionally biased region" description="Basic residues" evidence="1">
    <location>
        <begin position="294"/>
        <end position="304"/>
    </location>
</feature>
<sequence length="329" mass="37738">MHQEPYTTPILSTRIVIYMMMLRIYRCQRFTPFHNFNPSDIQTPFKFTSMDSIRTPSKSVRSGRRCFFTSQVIIDDKFCFEVTSTISGVSTSRIVSIFEDCSLCTSSDVAVWSFFQCARDDILDGRHRQIGREIRINGKYYLWEVEVDVMVRHTTKNCVTACDWKVSLEDLQEGQQFLQRNLGRRPRACFSFGPVPWENAPTPSVTTQSSEEKPPHLPKHLHAPDLADISKVGELSSSDSLPTLPLWENDRNQLTEVIRSEAKVCLPKAGSDKSVSRVNVSIRVPPANSDQRRPASRKANKRNYFKSTVGKTFDPIGYSLRKNSHRREY</sequence>
<protein>
    <submittedName>
        <fullName evidence="2">Uncharacterized protein</fullName>
    </submittedName>
</protein>
<feature type="region of interest" description="Disordered" evidence="1">
    <location>
        <begin position="284"/>
        <end position="306"/>
    </location>
</feature>
<proteinExistence type="predicted"/>
<gene>
    <name evidence="2" type="ORF">EYR41_006118</name>
</gene>
<dbReference type="EMBL" id="SOZJ01000003">
    <property type="protein sequence ID" value="TGJ70133.1"/>
    <property type="molecule type" value="Genomic_DNA"/>
</dbReference>
<name>A0A8H2E3J3_ORBOL</name>
<dbReference type="Proteomes" id="UP000297595">
    <property type="component" value="Unassembled WGS sequence"/>
</dbReference>
<organism evidence="2 3">
    <name type="scientific">Orbilia oligospora</name>
    <name type="common">Nematode-trapping fungus</name>
    <name type="synonym">Arthrobotrys oligospora</name>
    <dbReference type="NCBI Taxonomy" id="2813651"/>
    <lineage>
        <taxon>Eukaryota</taxon>
        <taxon>Fungi</taxon>
        <taxon>Dikarya</taxon>
        <taxon>Ascomycota</taxon>
        <taxon>Pezizomycotina</taxon>
        <taxon>Orbiliomycetes</taxon>
        <taxon>Orbiliales</taxon>
        <taxon>Orbiliaceae</taxon>
        <taxon>Orbilia</taxon>
    </lineage>
</organism>
<comment type="caution">
    <text evidence="2">The sequence shown here is derived from an EMBL/GenBank/DDBJ whole genome shotgun (WGS) entry which is preliminary data.</text>
</comment>
<evidence type="ECO:0000313" key="2">
    <source>
        <dbReference type="EMBL" id="TGJ70133.1"/>
    </source>
</evidence>
<dbReference type="AlphaFoldDB" id="A0A8H2E3J3"/>
<feature type="region of interest" description="Disordered" evidence="1">
    <location>
        <begin position="199"/>
        <end position="222"/>
    </location>
</feature>
<accession>A0A8H2E3J3</accession>
<reference evidence="2 3" key="1">
    <citation type="submission" date="2019-03" db="EMBL/GenBank/DDBJ databases">
        <title>Nematode-trapping fungi genome.</title>
        <authorList>
            <person name="Vidal-Diez De Ulzurrun G."/>
        </authorList>
    </citation>
    <scope>NUCLEOTIDE SEQUENCE [LARGE SCALE GENOMIC DNA]</scope>
    <source>
        <strain evidence="2 3">TWF154</strain>
    </source>
</reference>